<dbReference type="SUPFAM" id="SSF56042">
    <property type="entry name" value="PurM C-terminal domain-like"/>
    <property type="match status" value="1"/>
</dbReference>
<dbReference type="AlphaFoldDB" id="A0A9X3EK70"/>
<dbReference type="InterPro" id="IPR036676">
    <property type="entry name" value="PurM-like_C_sf"/>
</dbReference>
<dbReference type="Proteomes" id="UP001150924">
    <property type="component" value="Unassembled WGS sequence"/>
</dbReference>
<organism evidence="1 2">
    <name type="scientific">Nannocystis pusilla</name>
    <dbReference type="NCBI Taxonomy" id="889268"/>
    <lineage>
        <taxon>Bacteria</taxon>
        <taxon>Pseudomonadati</taxon>
        <taxon>Myxococcota</taxon>
        <taxon>Polyangia</taxon>
        <taxon>Nannocystales</taxon>
        <taxon>Nannocystaceae</taxon>
        <taxon>Nannocystis</taxon>
    </lineage>
</organism>
<evidence type="ECO:0008006" key="3">
    <source>
        <dbReference type="Google" id="ProtNLM"/>
    </source>
</evidence>
<reference evidence="1" key="1">
    <citation type="submission" date="2022-11" db="EMBL/GenBank/DDBJ databases">
        <title>Minimal conservation of predation-associated metabolite biosynthetic gene clusters underscores biosynthetic potential of Myxococcota including descriptions for ten novel species: Archangium lansinium sp. nov., Myxococcus landrumus sp. nov., Nannocystis bai.</title>
        <authorList>
            <person name="Ahearne A."/>
            <person name="Stevens C."/>
            <person name="Phillips K."/>
        </authorList>
    </citation>
    <scope>NUCLEOTIDE SEQUENCE</scope>
    <source>
        <strain evidence="1">Na p29</strain>
    </source>
</reference>
<protein>
    <recommendedName>
        <fullName evidence="3">Phosphoribosylformylglycinamidine cyclo-ligase</fullName>
    </recommendedName>
</protein>
<dbReference type="EMBL" id="JAPNKE010000002">
    <property type="protein sequence ID" value="MCY1005522.1"/>
    <property type="molecule type" value="Genomic_DNA"/>
</dbReference>
<name>A0A9X3EK70_9BACT</name>
<proteinExistence type="predicted"/>
<dbReference type="Gene3D" id="3.90.650.10">
    <property type="entry name" value="PurM-like C-terminal domain"/>
    <property type="match status" value="1"/>
</dbReference>
<evidence type="ECO:0000313" key="2">
    <source>
        <dbReference type="Proteomes" id="UP001150924"/>
    </source>
</evidence>
<gene>
    <name evidence="1" type="ORF">OV079_08045</name>
</gene>
<accession>A0A9X3EK70</accession>
<sequence length="80" mass="8244">MIAAVAAQGVGVRELLRTFNCGVGMLLYVDPAHVDVVRGALAAIGEEPYALGRVVPRPAADAPQVRLSGASWMGGAVEVE</sequence>
<keyword evidence="2" id="KW-1185">Reference proteome</keyword>
<evidence type="ECO:0000313" key="1">
    <source>
        <dbReference type="EMBL" id="MCY1005522.1"/>
    </source>
</evidence>
<comment type="caution">
    <text evidence="1">The sequence shown here is derived from an EMBL/GenBank/DDBJ whole genome shotgun (WGS) entry which is preliminary data.</text>
</comment>